<dbReference type="Proteomes" id="UP000231632">
    <property type="component" value="Unassembled WGS sequence"/>
</dbReference>
<dbReference type="EC" id="5.2.1.8" evidence="3"/>
<dbReference type="InterPro" id="IPR046357">
    <property type="entry name" value="PPIase_dom_sf"/>
</dbReference>
<proteinExistence type="inferred from homology"/>
<dbReference type="SUPFAM" id="SSF109998">
    <property type="entry name" value="Triger factor/SurA peptide-binding domain-like"/>
    <property type="match status" value="1"/>
</dbReference>
<dbReference type="InterPro" id="IPR050245">
    <property type="entry name" value="PrsA_foldase"/>
</dbReference>
<dbReference type="OrthoDB" id="5290967at2"/>
<comment type="catalytic activity">
    <reaction evidence="1">
        <text>[protein]-peptidylproline (omega=180) = [protein]-peptidylproline (omega=0)</text>
        <dbReference type="Rhea" id="RHEA:16237"/>
        <dbReference type="Rhea" id="RHEA-COMP:10747"/>
        <dbReference type="Rhea" id="RHEA-COMP:10748"/>
        <dbReference type="ChEBI" id="CHEBI:83833"/>
        <dbReference type="ChEBI" id="CHEBI:83834"/>
        <dbReference type="EC" id="5.2.1.8"/>
    </reaction>
</comment>
<dbReference type="STRING" id="1921010.MMIC_P0526"/>
<dbReference type="PROSITE" id="PS51257">
    <property type="entry name" value="PROKAR_LIPOPROTEIN"/>
    <property type="match status" value="1"/>
</dbReference>
<evidence type="ECO:0000313" key="7">
    <source>
        <dbReference type="EMBL" id="GAV19579.1"/>
    </source>
</evidence>
<dbReference type="PANTHER" id="PTHR47245:SF2">
    <property type="entry name" value="PEPTIDYL-PROLYL CIS-TRANS ISOMERASE HP_0175-RELATED"/>
    <property type="match status" value="1"/>
</dbReference>
<keyword evidence="4 5" id="KW-0697">Rotamase</keyword>
<organism evidence="7 8">
    <name type="scientific">Mariprofundus micogutta</name>
    <dbReference type="NCBI Taxonomy" id="1921010"/>
    <lineage>
        <taxon>Bacteria</taxon>
        <taxon>Pseudomonadati</taxon>
        <taxon>Pseudomonadota</taxon>
        <taxon>Candidatius Mariprofundia</taxon>
        <taxon>Mariprofundales</taxon>
        <taxon>Mariprofundaceae</taxon>
        <taxon>Mariprofundus</taxon>
    </lineage>
</organism>
<dbReference type="Gene3D" id="1.10.4030.10">
    <property type="entry name" value="Porin chaperone SurA, peptide-binding domain"/>
    <property type="match status" value="1"/>
</dbReference>
<sequence length="277" mass="31879">MRFLLLIFLGLLAACQQQDESLQQDANLSPVVARVGGVAIHESDIDVEMANMPDTMYQYRDDPKARGHILRSLVHRQAISQKARQLGLDLDPAIQQRIESVRRQILIDAAKEWQLVNMKKIQDAEIQVYYKKHLDEFTVPEQVHARHILVRTEKQAWDLLKKLRKNRASFTALAASQSLDDSNKSRGGDLNWFPRGVMVKAFDDAVFELKKHGLSRPVRTKFGWHVIELLGKREAALKSLDEVRVEIISVLQHQRLQQWYGEVEAAANITIEKPEYR</sequence>
<evidence type="ECO:0000256" key="2">
    <source>
        <dbReference type="ARBA" id="ARBA00007656"/>
    </source>
</evidence>
<name>A0A1L8CL57_9PROT</name>
<evidence type="ECO:0000256" key="4">
    <source>
        <dbReference type="ARBA" id="ARBA00023110"/>
    </source>
</evidence>
<dbReference type="PANTHER" id="PTHR47245">
    <property type="entry name" value="PEPTIDYLPROLYL ISOMERASE"/>
    <property type="match status" value="1"/>
</dbReference>
<gene>
    <name evidence="7" type="ORF">MMIC_P0526</name>
</gene>
<reference evidence="7 8" key="1">
    <citation type="journal article" date="2017" name="Arch. Microbiol.">
        <title>Mariprofundus micogutta sp. nov., a novel iron-oxidizing zetaproteobacterium isolated from a deep-sea hydrothermal field at the Bayonnaise knoll of the Izu-Ogasawara arc, and a description of Mariprofundales ord. nov. and Zetaproteobacteria classis nov.</title>
        <authorList>
            <person name="Makita H."/>
            <person name="Tanaka E."/>
            <person name="Mitsunobu S."/>
            <person name="Miyazaki M."/>
            <person name="Nunoura T."/>
            <person name="Uematsu K."/>
            <person name="Takaki Y."/>
            <person name="Nishi S."/>
            <person name="Shimamura S."/>
            <person name="Takai K."/>
        </authorList>
    </citation>
    <scope>NUCLEOTIDE SEQUENCE [LARGE SCALE GENOMIC DNA]</scope>
    <source>
        <strain evidence="7 8">ET2</strain>
    </source>
</reference>
<dbReference type="EMBL" id="BDFD01000003">
    <property type="protein sequence ID" value="GAV19579.1"/>
    <property type="molecule type" value="Genomic_DNA"/>
</dbReference>
<evidence type="ECO:0000259" key="6">
    <source>
        <dbReference type="PROSITE" id="PS50198"/>
    </source>
</evidence>
<accession>A0A1L8CL57</accession>
<evidence type="ECO:0000256" key="1">
    <source>
        <dbReference type="ARBA" id="ARBA00000971"/>
    </source>
</evidence>
<feature type="domain" description="PpiC" evidence="6">
    <location>
        <begin position="140"/>
        <end position="231"/>
    </location>
</feature>
<evidence type="ECO:0000313" key="8">
    <source>
        <dbReference type="Proteomes" id="UP000231632"/>
    </source>
</evidence>
<dbReference type="RefSeq" id="WP_072658786.1">
    <property type="nucleotide sequence ID" value="NZ_BDFD01000003.1"/>
</dbReference>
<dbReference type="Gene3D" id="3.10.50.40">
    <property type="match status" value="1"/>
</dbReference>
<evidence type="ECO:0000256" key="3">
    <source>
        <dbReference type="ARBA" id="ARBA00013194"/>
    </source>
</evidence>
<comment type="caution">
    <text evidence="7">The sequence shown here is derived from an EMBL/GenBank/DDBJ whole genome shotgun (WGS) entry which is preliminary data.</text>
</comment>
<dbReference type="InterPro" id="IPR000297">
    <property type="entry name" value="PPIase_PpiC"/>
</dbReference>
<dbReference type="GO" id="GO:0003755">
    <property type="term" value="F:peptidyl-prolyl cis-trans isomerase activity"/>
    <property type="evidence" value="ECO:0007669"/>
    <property type="project" value="UniProtKB-KW"/>
</dbReference>
<dbReference type="SUPFAM" id="SSF54534">
    <property type="entry name" value="FKBP-like"/>
    <property type="match status" value="1"/>
</dbReference>
<dbReference type="Pfam" id="PF13616">
    <property type="entry name" value="Rotamase_3"/>
    <property type="match status" value="1"/>
</dbReference>
<dbReference type="InterPro" id="IPR027304">
    <property type="entry name" value="Trigger_fact/SurA_dom_sf"/>
</dbReference>
<keyword evidence="8" id="KW-1185">Reference proteome</keyword>
<comment type="similarity">
    <text evidence="2">Belongs to the PpiC/parvulin rotamase family.</text>
</comment>
<evidence type="ECO:0000256" key="5">
    <source>
        <dbReference type="PROSITE-ProRule" id="PRU00278"/>
    </source>
</evidence>
<protein>
    <recommendedName>
        <fullName evidence="3">peptidylprolyl isomerase</fullName>
        <ecNumber evidence="3">5.2.1.8</ecNumber>
    </recommendedName>
</protein>
<keyword evidence="5 7" id="KW-0413">Isomerase</keyword>
<dbReference type="PROSITE" id="PS50198">
    <property type="entry name" value="PPIC_PPIASE_2"/>
    <property type="match status" value="1"/>
</dbReference>
<dbReference type="AlphaFoldDB" id="A0A1L8CL57"/>